<evidence type="ECO:0000256" key="2">
    <source>
        <dbReference type="SAM" id="MobiDB-lite"/>
    </source>
</evidence>
<organism evidence="3 4">
    <name type="scientific">Carnegiea gigantea</name>
    <dbReference type="NCBI Taxonomy" id="171969"/>
    <lineage>
        <taxon>Eukaryota</taxon>
        <taxon>Viridiplantae</taxon>
        <taxon>Streptophyta</taxon>
        <taxon>Embryophyta</taxon>
        <taxon>Tracheophyta</taxon>
        <taxon>Spermatophyta</taxon>
        <taxon>Magnoliopsida</taxon>
        <taxon>eudicotyledons</taxon>
        <taxon>Gunneridae</taxon>
        <taxon>Pentapetalae</taxon>
        <taxon>Caryophyllales</taxon>
        <taxon>Cactineae</taxon>
        <taxon>Cactaceae</taxon>
        <taxon>Cactoideae</taxon>
        <taxon>Echinocereeae</taxon>
        <taxon>Carnegiea</taxon>
    </lineage>
</organism>
<protein>
    <submittedName>
        <fullName evidence="3">Uncharacterized protein</fullName>
    </submittedName>
</protein>
<dbReference type="Proteomes" id="UP001153076">
    <property type="component" value="Unassembled WGS sequence"/>
</dbReference>
<accession>A0A9Q1KIG3</accession>
<gene>
    <name evidence="3" type="ORF">Cgig2_024198</name>
</gene>
<keyword evidence="1" id="KW-0175">Coiled coil</keyword>
<dbReference type="EMBL" id="JAKOGI010000119">
    <property type="protein sequence ID" value="KAJ8443421.1"/>
    <property type="molecule type" value="Genomic_DNA"/>
</dbReference>
<evidence type="ECO:0000313" key="3">
    <source>
        <dbReference type="EMBL" id="KAJ8443421.1"/>
    </source>
</evidence>
<reference evidence="3" key="1">
    <citation type="submission" date="2022-04" db="EMBL/GenBank/DDBJ databases">
        <title>Carnegiea gigantea Genome sequencing and assembly v2.</title>
        <authorList>
            <person name="Copetti D."/>
            <person name="Sanderson M.J."/>
            <person name="Burquez A."/>
            <person name="Wojciechowski M.F."/>
        </authorList>
    </citation>
    <scope>NUCLEOTIDE SEQUENCE</scope>
    <source>
        <strain evidence="3">SGP5-SGP5p</strain>
        <tissue evidence="3">Aerial part</tissue>
    </source>
</reference>
<name>A0A9Q1KIG3_9CARY</name>
<evidence type="ECO:0000256" key="1">
    <source>
        <dbReference type="SAM" id="Coils"/>
    </source>
</evidence>
<feature type="coiled-coil region" evidence="1">
    <location>
        <begin position="52"/>
        <end position="79"/>
    </location>
</feature>
<feature type="region of interest" description="Disordered" evidence="2">
    <location>
        <begin position="1"/>
        <end position="30"/>
    </location>
</feature>
<keyword evidence="4" id="KW-1185">Reference proteome</keyword>
<proteinExistence type="predicted"/>
<comment type="caution">
    <text evidence="3">The sequence shown here is derived from an EMBL/GenBank/DDBJ whole genome shotgun (WGS) entry which is preliminary data.</text>
</comment>
<evidence type="ECO:0000313" key="4">
    <source>
        <dbReference type="Proteomes" id="UP001153076"/>
    </source>
</evidence>
<dbReference type="AlphaFoldDB" id="A0A9Q1KIG3"/>
<dbReference type="OrthoDB" id="1280499at2759"/>
<sequence>MVDGGGNGKGKRKLENFSLDPNKSAKTNGPKRMGSVVLMYEKLDTTLEVIISEKKAREVGREERRVERLEIREKRKTKQMINKNASGNDGPPSIPNALAKIYAMPHFNPMHPVFIFACELVEDPKKRMMLFGLPNDDSRAQWLTYLYENFFWARSKHFSAAQTVGPMLSRNQKSRTRALRPPETSHLLLLRCTSFSTLGWPNEKGLPPGEKTTIATSVAHNVEISFAFLNNPDRRLEKVTSLEELFAIVFISSFRRPILLYTPHSMIRNVLRNKDAVYSSPMVII</sequence>